<dbReference type="SUPFAM" id="SSF55136">
    <property type="entry name" value="Probable bacterial effector-binding domain"/>
    <property type="match status" value="1"/>
</dbReference>
<keyword evidence="3" id="KW-1185">Reference proteome</keyword>
<protein>
    <submittedName>
        <fullName evidence="2">GyrI-like domain-containing protein</fullName>
    </submittedName>
</protein>
<dbReference type="Pfam" id="PF06445">
    <property type="entry name" value="GyrI-like"/>
    <property type="match status" value="1"/>
</dbReference>
<organism evidence="2 3">
    <name type="scientific">Moheibacter lacus</name>
    <dbReference type="NCBI Taxonomy" id="2745851"/>
    <lineage>
        <taxon>Bacteria</taxon>
        <taxon>Pseudomonadati</taxon>
        <taxon>Bacteroidota</taxon>
        <taxon>Flavobacteriia</taxon>
        <taxon>Flavobacteriales</taxon>
        <taxon>Weeksellaceae</taxon>
        <taxon>Moheibacter</taxon>
    </lineage>
</organism>
<gene>
    <name evidence="2" type="ORF">HU137_11585</name>
</gene>
<dbReference type="InterPro" id="IPR011256">
    <property type="entry name" value="Reg_factor_effector_dom_sf"/>
</dbReference>
<evidence type="ECO:0000259" key="1">
    <source>
        <dbReference type="SMART" id="SM00871"/>
    </source>
</evidence>
<name>A0A838ZTT3_9FLAO</name>
<dbReference type="InterPro" id="IPR010499">
    <property type="entry name" value="AraC_E-bd"/>
</dbReference>
<dbReference type="Proteomes" id="UP000552241">
    <property type="component" value="Unassembled WGS sequence"/>
</dbReference>
<reference evidence="2 3" key="1">
    <citation type="submission" date="2020-07" db="EMBL/GenBank/DDBJ databases">
        <title>Moheibacter lacus sp. nov., a member of the family Flavobacteriaceae isolated from freshwater lake sediment.</title>
        <authorList>
            <person name="Liu Y."/>
        </authorList>
    </citation>
    <scope>NUCLEOTIDE SEQUENCE [LARGE SCALE GENOMIC DNA]</scope>
    <source>
        <strain evidence="2 3">BDHS18</strain>
    </source>
</reference>
<dbReference type="InterPro" id="IPR029442">
    <property type="entry name" value="GyrI-like"/>
</dbReference>
<dbReference type="AlphaFoldDB" id="A0A838ZTT3"/>
<dbReference type="EMBL" id="JACDZE010000004">
    <property type="protein sequence ID" value="MBA5630415.1"/>
    <property type="molecule type" value="Genomic_DNA"/>
</dbReference>
<comment type="caution">
    <text evidence="2">The sequence shown here is derived from an EMBL/GenBank/DDBJ whole genome shotgun (WGS) entry which is preliminary data.</text>
</comment>
<evidence type="ECO:0000313" key="2">
    <source>
        <dbReference type="EMBL" id="MBA5630415.1"/>
    </source>
</evidence>
<dbReference type="RefSeq" id="WP_182044012.1">
    <property type="nucleotide sequence ID" value="NZ_JACDZE010000004.1"/>
</dbReference>
<evidence type="ECO:0000313" key="3">
    <source>
        <dbReference type="Proteomes" id="UP000552241"/>
    </source>
</evidence>
<accession>A0A838ZTT3</accession>
<feature type="domain" description="AraC effector-binding" evidence="1">
    <location>
        <begin position="186"/>
        <end position="342"/>
    </location>
</feature>
<proteinExistence type="predicted"/>
<dbReference type="Gene3D" id="3.20.80.10">
    <property type="entry name" value="Regulatory factor, effector binding domain"/>
    <property type="match status" value="1"/>
</dbReference>
<sequence length="343" mass="38965">MRRFTQILILLVIGILLLPLFLPKQLNAEVEKEFDSPPGIIFEEFNNLKEFSEWDPWSSSDSLTTQEFFAPYRGMGAGYKWKSIDSEAEITINKSDINKTIIYALNGLNLGENAEMKVNFQSSTPNKTKVKWSIITEEIGYFSRYYSYFTSKKLTEKLQLGLSKLEANLKSSALTPEQAISLAPGMIKTEIFEGQKLITVMNETSLEKEEMETASEESFGLIYSYLVDFLKISPTKIGSPVTYFEYVDLAAKKAKFYSGFPISESVKLGEGMELMALPATETLVCIHKGNHTTIQESISKMKDFAKKNNLKLENSHWEVFQNDPKSTPKPEELLTKIYIPIKK</sequence>
<dbReference type="SMART" id="SM00871">
    <property type="entry name" value="AraC_E_bind"/>
    <property type="match status" value="1"/>
</dbReference>